<protein>
    <submittedName>
        <fullName evidence="3">Uncharacterized protein</fullName>
    </submittedName>
</protein>
<reference evidence="4 5" key="1">
    <citation type="submission" date="2019-03" db="EMBL/GenBank/DDBJ databases">
        <title>Sequencing 23 genomes of Wallemia ichthyophaga.</title>
        <authorList>
            <person name="Gostincar C."/>
        </authorList>
    </citation>
    <scope>NUCLEOTIDE SEQUENCE [LARGE SCALE GENOMIC DNA]</scope>
    <source>
        <strain evidence="3 5">EXF-6200</strain>
        <strain evidence="2 4">EXF-8621</strain>
    </source>
</reference>
<dbReference type="Proteomes" id="UP000306954">
    <property type="component" value="Unassembled WGS sequence"/>
</dbReference>
<dbReference type="InterPro" id="IPR051553">
    <property type="entry name" value="Ran_GTPase-activating"/>
</dbReference>
<proteinExistence type="predicted"/>
<sequence>MLRTISNALTRNVKLQPQIDFEAKLINGVAILSGRNAFGQLGRARRQRVIEPTAIQVRAREAVTSTHTSLSNVYLTTHTSVLSAGLNTDKQLGHSPTHPLSESFEQVEWDFMAQGGVRQMSANGDSAGVLTNDGHVVGWGNSEYGGLCLVQETGVEPLLLSPYLDTAGCRYVRRISFAGAHSWFLDESGDIYTVGLHLMDGKVVITPTPSKVALPCKAINIWSGVHHSIALLEDRRLFISGPQLDSFNVLISEGEDESTLEHLAANNKLSMTFGLNGVSLHGT</sequence>
<dbReference type="AlphaFoldDB" id="A0A4T0G5B0"/>
<dbReference type="PANTHER" id="PTHR45982">
    <property type="entry name" value="REGULATOR OF CHROMOSOME CONDENSATION"/>
    <property type="match status" value="1"/>
</dbReference>
<evidence type="ECO:0000313" key="5">
    <source>
        <dbReference type="Proteomes" id="UP000310689"/>
    </source>
</evidence>
<dbReference type="EMBL" id="SPOI01000154">
    <property type="protein sequence ID" value="TIB34952.1"/>
    <property type="molecule type" value="Genomic_DNA"/>
</dbReference>
<dbReference type="EMBL" id="SPOF01000081">
    <property type="protein sequence ID" value="TIB07678.1"/>
    <property type="molecule type" value="Genomic_DNA"/>
</dbReference>
<comment type="caution">
    <text evidence="3">The sequence shown here is derived from an EMBL/GenBank/DDBJ whole genome shotgun (WGS) entry which is preliminary data.</text>
</comment>
<organism evidence="3 5">
    <name type="scientific">Wallemia ichthyophaga</name>
    <dbReference type="NCBI Taxonomy" id="245174"/>
    <lineage>
        <taxon>Eukaryota</taxon>
        <taxon>Fungi</taxon>
        <taxon>Dikarya</taxon>
        <taxon>Basidiomycota</taxon>
        <taxon>Wallemiomycotina</taxon>
        <taxon>Wallemiomycetes</taxon>
        <taxon>Wallemiales</taxon>
        <taxon>Wallemiaceae</taxon>
        <taxon>Wallemia</taxon>
    </lineage>
</organism>
<dbReference type="Gene3D" id="2.130.10.30">
    <property type="entry name" value="Regulator of chromosome condensation 1/beta-lactamase-inhibitor protein II"/>
    <property type="match status" value="1"/>
</dbReference>
<dbReference type="PANTHER" id="PTHR45982:SF1">
    <property type="entry name" value="REGULATOR OF CHROMOSOME CONDENSATION"/>
    <property type="match status" value="1"/>
</dbReference>
<feature type="repeat" description="RCC1" evidence="1">
    <location>
        <begin position="189"/>
        <end position="234"/>
    </location>
</feature>
<name>A0A4T0G5B0_WALIC</name>
<gene>
    <name evidence="3" type="ORF">E3P86_02739</name>
    <name evidence="2" type="ORF">E3P90_03967</name>
</gene>
<dbReference type="InterPro" id="IPR009091">
    <property type="entry name" value="RCC1/BLIP-II"/>
</dbReference>
<evidence type="ECO:0000313" key="3">
    <source>
        <dbReference type="EMBL" id="TIB34952.1"/>
    </source>
</evidence>
<dbReference type="Proteomes" id="UP000310689">
    <property type="component" value="Unassembled WGS sequence"/>
</dbReference>
<dbReference type="SUPFAM" id="SSF50985">
    <property type="entry name" value="RCC1/BLIP-II"/>
    <property type="match status" value="1"/>
</dbReference>
<dbReference type="PROSITE" id="PS50012">
    <property type="entry name" value="RCC1_3"/>
    <property type="match status" value="1"/>
</dbReference>
<evidence type="ECO:0000313" key="2">
    <source>
        <dbReference type="EMBL" id="TIB07678.1"/>
    </source>
</evidence>
<evidence type="ECO:0000313" key="4">
    <source>
        <dbReference type="Proteomes" id="UP000306954"/>
    </source>
</evidence>
<dbReference type="InterPro" id="IPR000408">
    <property type="entry name" value="Reg_chr_condens"/>
</dbReference>
<dbReference type="OMA" id="CKAINIW"/>
<accession>A0A4T0G5B0</accession>
<evidence type="ECO:0000256" key="1">
    <source>
        <dbReference type="PROSITE-ProRule" id="PRU00235"/>
    </source>
</evidence>